<dbReference type="SUPFAM" id="SSF89550">
    <property type="entry name" value="PHP domain-like"/>
    <property type="match status" value="1"/>
</dbReference>
<feature type="non-terminal residue" evidence="1">
    <location>
        <position position="142"/>
    </location>
</feature>
<organism evidence="1 2">
    <name type="scientific">Neisseria zoodegmatis</name>
    <dbReference type="NCBI Taxonomy" id="326523"/>
    <lineage>
        <taxon>Bacteria</taxon>
        <taxon>Pseudomonadati</taxon>
        <taxon>Pseudomonadota</taxon>
        <taxon>Betaproteobacteria</taxon>
        <taxon>Neisseriales</taxon>
        <taxon>Neisseriaceae</taxon>
        <taxon>Neisseria</taxon>
    </lineage>
</organism>
<protein>
    <submittedName>
        <fullName evidence="1">Phosphatase</fullName>
    </submittedName>
</protein>
<dbReference type="PANTHER" id="PTHR42924">
    <property type="entry name" value="EXONUCLEASE"/>
    <property type="match status" value="1"/>
</dbReference>
<dbReference type="Proteomes" id="UP000193466">
    <property type="component" value="Unassembled WGS sequence"/>
</dbReference>
<keyword evidence="2" id="KW-1185">Reference proteome</keyword>
<name>A0ABX3WCT9_9NEIS</name>
<evidence type="ECO:0000313" key="2">
    <source>
        <dbReference type="Proteomes" id="UP000193466"/>
    </source>
</evidence>
<proteinExistence type="predicted"/>
<sequence length="142" mass="15622">RYHVAEFLVYVGQVLNKQQAFIIYCGAGKPAAVPREWAALEEHGAAMNEAAGMVVSAHPRRYVFSATAKRNLFEEFKSLGGQGIEVHSGKCNKNDRLNYALLGQHYGLLVSAGSEFHRLNDYSGGILGACPELPDICRPVWE</sequence>
<gene>
    <name evidence="1" type="ORF">BWD10_12255</name>
</gene>
<reference evidence="1 2" key="1">
    <citation type="submission" date="2017-01" db="EMBL/GenBank/DDBJ databases">
        <authorList>
            <person name="Wolfgang W.J."/>
            <person name="Cole J."/>
            <person name="Wroblewski D."/>
            <person name="Mcginnis J."/>
            <person name="Musser K.A."/>
        </authorList>
    </citation>
    <scope>NUCLEOTIDE SEQUENCE [LARGE SCALE GENOMIC DNA]</scope>
    <source>
        <strain evidence="1 2">DSM 21643</strain>
    </source>
</reference>
<dbReference type="Gene3D" id="3.20.20.140">
    <property type="entry name" value="Metal-dependent hydrolases"/>
    <property type="match status" value="1"/>
</dbReference>
<dbReference type="InterPro" id="IPR052018">
    <property type="entry name" value="PHP_domain"/>
</dbReference>
<evidence type="ECO:0000313" key="1">
    <source>
        <dbReference type="EMBL" id="OSI06675.1"/>
    </source>
</evidence>
<dbReference type="InterPro" id="IPR016195">
    <property type="entry name" value="Pol/histidinol_Pase-like"/>
</dbReference>
<dbReference type="PANTHER" id="PTHR42924:SF3">
    <property type="entry name" value="POLYMERASE_HISTIDINOL PHOSPHATASE N-TERMINAL DOMAIN-CONTAINING PROTEIN"/>
    <property type="match status" value="1"/>
</dbReference>
<feature type="non-terminal residue" evidence="1">
    <location>
        <position position="1"/>
    </location>
</feature>
<comment type="caution">
    <text evidence="1">The sequence shown here is derived from an EMBL/GenBank/DDBJ whole genome shotgun (WGS) entry which is preliminary data.</text>
</comment>
<dbReference type="EMBL" id="MTBM01000065">
    <property type="protein sequence ID" value="OSI06675.1"/>
    <property type="molecule type" value="Genomic_DNA"/>
</dbReference>
<accession>A0ABX3WCT9</accession>